<dbReference type="Gene3D" id="3.40.50.1700">
    <property type="entry name" value="Glycoside hydrolase family 3 C-terminal domain"/>
    <property type="match status" value="1"/>
</dbReference>
<dbReference type="InterPro" id="IPR026891">
    <property type="entry name" value="Fn3-like"/>
</dbReference>
<evidence type="ECO:0000256" key="7">
    <source>
        <dbReference type="RuleBase" id="RU361161"/>
    </source>
</evidence>
<dbReference type="InterPro" id="IPR036962">
    <property type="entry name" value="Glyco_hydro_3_N_sf"/>
</dbReference>
<evidence type="ECO:0000256" key="6">
    <source>
        <dbReference type="ARBA" id="ARBA00023295"/>
    </source>
</evidence>
<protein>
    <recommendedName>
        <fullName evidence="3">beta-glucosidase</fullName>
        <ecNumber evidence="3">3.2.1.21</ecNumber>
    </recommendedName>
</protein>
<evidence type="ECO:0000256" key="5">
    <source>
        <dbReference type="ARBA" id="ARBA00022801"/>
    </source>
</evidence>
<sequence>MNVEHLIKQMTLQEKIGQLIQILPSVYSDDHEDVITGPVAQLMKESGITSENRWEIGSVIGINNAAQARYIQSQYLEHNRLQIPLLFMADIIHGHRTIYPVPLAMASSWDIEAIEQMARQSAFEATVSGLHVTFSPMADLTRDARWGRVMEATGEDVWLNGEMAAAFVRGYQGTDLKNEGTLAACVKHFAAYGAPEGGRDYNTVDMSDRELREFYLPAYKRALDEGAKMVMTSFNVVDGIPATVSTYLLRDILRKEWAFDGVTISDWSSIKEVIFHGVAESLADAGRLAMEAGVDIDMMSGAYLNHLEEAIEQKRISVGKLDEAVLRILRLKDELGLFEHPYRGIETMTEQAVHLAPEHRAHARELAEKSIVLLKNEDILPLSNQKIALIGPFITSTDVLGPWAGSGKTEEAIPLIEAFREKGIPFSYSPGSGVEEEVDWEAAVETARQAEVIVLALGEASWMSGEAGSKTDIRLPKTQVDGLRKLAALNIPIVTVLFNGRPLDLRKVERYSTAILEAWYPGTETGHAVYNLLYGHQSPSAKLTMSFPHHVGQMPLRYDALRTGRPADIENADMRYTSKYLDAPNEALFPFGFGMSYAQFDYEQLTLSHHDCGHGDITATVKVSNTSTVEGDEIIQWYIQDQVAKVSRPVKQLKGFNRVTIAPGTSIEVELTISLDMLAYLHPDGSHSADDGYFTLFVGPSSTEGLSAEFALNRVVKEIQHEHDDEKTSTSAR</sequence>
<dbReference type="Proteomes" id="UP000078447">
    <property type="component" value="Unassembled WGS sequence"/>
</dbReference>
<dbReference type="EMBL" id="LVVL01000001">
    <property type="protein sequence ID" value="OAN15750.1"/>
    <property type="molecule type" value="Genomic_DNA"/>
</dbReference>
<proteinExistence type="inferred from homology"/>
<feature type="domain" description="Fibronectin type III-like" evidence="8">
    <location>
        <begin position="633"/>
        <end position="702"/>
    </location>
</feature>
<dbReference type="SMART" id="SM01217">
    <property type="entry name" value="Fn3_like"/>
    <property type="match status" value="1"/>
</dbReference>
<dbReference type="PANTHER" id="PTHR30620:SF16">
    <property type="entry name" value="LYSOSOMAL BETA GLUCOSIDASE"/>
    <property type="match status" value="1"/>
</dbReference>
<gene>
    <name evidence="9" type="ORF">A3783_07405</name>
</gene>
<dbReference type="PRINTS" id="PR00133">
    <property type="entry name" value="GLHYDRLASE3"/>
</dbReference>
<dbReference type="PROSITE" id="PS00775">
    <property type="entry name" value="GLYCOSYL_HYDROL_F3"/>
    <property type="match status" value="1"/>
</dbReference>
<comment type="catalytic activity">
    <reaction evidence="1">
        <text>Hydrolysis of terminal, non-reducing beta-D-glucosyl residues with release of beta-D-glucose.</text>
        <dbReference type="EC" id="3.2.1.21"/>
    </reaction>
</comment>
<dbReference type="InterPro" id="IPR051915">
    <property type="entry name" value="Cellulose_Degrad_GH3"/>
</dbReference>
<dbReference type="InterPro" id="IPR036881">
    <property type="entry name" value="Glyco_hydro_3_C_sf"/>
</dbReference>
<name>A0ABX2VC22_9BACL</name>
<dbReference type="Pfam" id="PF01915">
    <property type="entry name" value="Glyco_hydro_3_C"/>
    <property type="match status" value="1"/>
</dbReference>
<evidence type="ECO:0000256" key="1">
    <source>
        <dbReference type="ARBA" id="ARBA00000448"/>
    </source>
</evidence>
<evidence type="ECO:0000259" key="8">
    <source>
        <dbReference type="SMART" id="SM01217"/>
    </source>
</evidence>
<dbReference type="SUPFAM" id="SSF52279">
    <property type="entry name" value="Beta-D-glucan exohydrolase, C-terminal domain"/>
    <property type="match status" value="1"/>
</dbReference>
<evidence type="ECO:0000256" key="3">
    <source>
        <dbReference type="ARBA" id="ARBA00012744"/>
    </source>
</evidence>
<dbReference type="Pfam" id="PF14310">
    <property type="entry name" value="Fn3-like"/>
    <property type="match status" value="1"/>
</dbReference>
<comment type="similarity">
    <text evidence="2 7">Belongs to the glycosyl hydrolase 3 family.</text>
</comment>
<organism evidence="9 10">
    <name type="scientific">Exiguobacterium undae</name>
    <dbReference type="NCBI Taxonomy" id="169177"/>
    <lineage>
        <taxon>Bacteria</taxon>
        <taxon>Bacillati</taxon>
        <taxon>Bacillota</taxon>
        <taxon>Bacilli</taxon>
        <taxon>Bacillales</taxon>
        <taxon>Bacillales Family XII. Incertae Sedis</taxon>
        <taxon>Exiguobacterium</taxon>
    </lineage>
</organism>
<dbReference type="InterPro" id="IPR019800">
    <property type="entry name" value="Glyco_hydro_3_AS"/>
</dbReference>
<dbReference type="Gene3D" id="2.60.40.10">
    <property type="entry name" value="Immunoglobulins"/>
    <property type="match status" value="1"/>
</dbReference>
<dbReference type="InterPro" id="IPR002772">
    <property type="entry name" value="Glyco_hydro_3_C"/>
</dbReference>
<evidence type="ECO:0000313" key="9">
    <source>
        <dbReference type="EMBL" id="OAN15750.1"/>
    </source>
</evidence>
<keyword evidence="6 7" id="KW-0326">Glycosidase</keyword>
<dbReference type="EC" id="3.2.1.21" evidence="3"/>
<evidence type="ECO:0000256" key="2">
    <source>
        <dbReference type="ARBA" id="ARBA00005336"/>
    </source>
</evidence>
<dbReference type="Pfam" id="PF00933">
    <property type="entry name" value="Glyco_hydro_3"/>
    <property type="match status" value="1"/>
</dbReference>
<dbReference type="InterPro" id="IPR013783">
    <property type="entry name" value="Ig-like_fold"/>
</dbReference>
<reference evidence="9 10" key="1">
    <citation type="submission" date="2016-03" db="EMBL/GenBank/DDBJ databases">
        <authorList>
            <person name="Cho S.-Y."/>
            <person name="Lim S."/>
            <person name="Kim H."/>
            <person name="Soh E.H."/>
            <person name="Moon J.S."/>
        </authorList>
    </citation>
    <scope>NUCLEOTIDE SEQUENCE [LARGE SCALE GENOMIC DNA]</scope>
    <source>
        <strain evidence="9 10">KCTC 3810</strain>
    </source>
</reference>
<dbReference type="SUPFAM" id="SSF51445">
    <property type="entry name" value="(Trans)glycosidases"/>
    <property type="match status" value="1"/>
</dbReference>
<comment type="caution">
    <text evidence="9">The sequence shown here is derived from an EMBL/GenBank/DDBJ whole genome shotgun (WGS) entry which is preliminary data.</text>
</comment>
<dbReference type="InterPro" id="IPR017853">
    <property type="entry name" value="GH"/>
</dbReference>
<dbReference type="PANTHER" id="PTHR30620">
    <property type="entry name" value="PERIPLASMIC BETA-GLUCOSIDASE-RELATED"/>
    <property type="match status" value="1"/>
</dbReference>
<dbReference type="Gene3D" id="3.20.20.300">
    <property type="entry name" value="Glycoside hydrolase, family 3, N-terminal domain"/>
    <property type="match status" value="1"/>
</dbReference>
<evidence type="ECO:0000256" key="4">
    <source>
        <dbReference type="ARBA" id="ARBA00022729"/>
    </source>
</evidence>
<keyword evidence="5 7" id="KW-0378">Hydrolase</keyword>
<dbReference type="RefSeq" id="WP_051524008.1">
    <property type="nucleotide sequence ID" value="NZ_LVVL01000001.1"/>
</dbReference>
<keyword evidence="4" id="KW-0732">Signal</keyword>
<accession>A0ABX2VC22</accession>
<keyword evidence="10" id="KW-1185">Reference proteome</keyword>
<dbReference type="InterPro" id="IPR001764">
    <property type="entry name" value="Glyco_hydro_3_N"/>
</dbReference>
<evidence type="ECO:0000313" key="10">
    <source>
        <dbReference type="Proteomes" id="UP000078447"/>
    </source>
</evidence>